<accession>A0ACD5XIP2</accession>
<keyword evidence="2" id="KW-1185">Reference proteome</keyword>
<sequence>MASQLPPAAAAPSTTTTTTAATTSVHRPSTTTTTTTATTNTNTSTSTSPAASATTIFSLTDDDLREIFLRLPDLPALVRAAFTCRPWLHAVRSSAPFRRLFRTLHPAPLIGLFLEIDNGGVPSFLPLRRSDPVVAAALRRGDFFLTSLPPVSTGWGLVDCRGGYVLLWDGMPDKPSVAALNPMTWTVDVLPPVPAKISAGSTLDFAVLGFHLLCSEESPWSFRVACVCSDRHRVRVAVFSSETWKWAIRPWVDVGGNCSLKYMAGTLVGGSIFWPYQGEARMIRIDTATMDITFVDLPPLVEVAGQNFAVGETRNGELCIIYELGFFLHVWTRRSVDGTELDLKIVQVRSGLVHLSSTCITHAGTLHGWLFSLPLDTIELELLLEGSFDGDAHLYNMAWPPSLVRDDESIGQE</sequence>
<protein>
    <submittedName>
        <fullName evidence="1">Uncharacterized protein</fullName>
    </submittedName>
</protein>
<reference evidence="1" key="1">
    <citation type="submission" date="2021-05" db="EMBL/GenBank/DDBJ databases">
        <authorList>
            <person name="Scholz U."/>
            <person name="Mascher M."/>
            <person name="Fiebig A."/>
        </authorList>
    </citation>
    <scope>NUCLEOTIDE SEQUENCE [LARGE SCALE GENOMIC DNA]</scope>
</reference>
<dbReference type="Proteomes" id="UP001732700">
    <property type="component" value="Chromosome 4D"/>
</dbReference>
<evidence type="ECO:0000313" key="2">
    <source>
        <dbReference type="Proteomes" id="UP001732700"/>
    </source>
</evidence>
<reference evidence="1" key="2">
    <citation type="submission" date="2025-09" db="UniProtKB">
        <authorList>
            <consortium name="EnsemblPlants"/>
        </authorList>
    </citation>
    <scope>IDENTIFICATION</scope>
</reference>
<evidence type="ECO:0000313" key="1">
    <source>
        <dbReference type="EnsemblPlants" id="AVESA.00010b.r2.4DG0779490.1.CDS"/>
    </source>
</evidence>
<name>A0ACD5XIP2_AVESA</name>
<dbReference type="EnsemblPlants" id="AVESA.00010b.r2.4DG0779490.1">
    <property type="protein sequence ID" value="AVESA.00010b.r2.4DG0779490.1.CDS"/>
    <property type="gene ID" value="AVESA.00010b.r2.4DG0779490"/>
</dbReference>
<proteinExistence type="predicted"/>
<organism evidence="1 2">
    <name type="scientific">Avena sativa</name>
    <name type="common">Oat</name>
    <dbReference type="NCBI Taxonomy" id="4498"/>
    <lineage>
        <taxon>Eukaryota</taxon>
        <taxon>Viridiplantae</taxon>
        <taxon>Streptophyta</taxon>
        <taxon>Embryophyta</taxon>
        <taxon>Tracheophyta</taxon>
        <taxon>Spermatophyta</taxon>
        <taxon>Magnoliopsida</taxon>
        <taxon>Liliopsida</taxon>
        <taxon>Poales</taxon>
        <taxon>Poaceae</taxon>
        <taxon>BOP clade</taxon>
        <taxon>Pooideae</taxon>
        <taxon>Poodae</taxon>
        <taxon>Poeae</taxon>
        <taxon>Poeae Chloroplast Group 1 (Aveneae type)</taxon>
        <taxon>Aveninae</taxon>
        <taxon>Avena</taxon>
    </lineage>
</organism>